<protein>
    <submittedName>
        <fullName evidence="1">Uncharacterized protein</fullName>
    </submittedName>
</protein>
<comment type="caution">
    <text evidence="1">The sequence shown here is derived from an EMBL/GenBank/DDBJ whole genome shotgun (WGS) entry which is preliminary data.</text>
</comment>
<keyword evidence="2" id="KW-1185">Reference proteome</keyword>
<dbReference type="Proteomes" id="UP001139701">
    <property type="component" value="Unassembled WGS sequence"/>
</dbReference>
<accession>A0A9X1X044</accession>
<gene>
    <name evidence="1" type="ORF">MKI79_10560</name>
</gene>
<evidence type="ECO:0000313" key="1">
    <source>
        <dbReference type="EMBL" id="MCJ8147327.1"/>
    </source>
</evidence>
<organism evidence="1 2">
    <name type="scientific">Acinetobacter sedimenti</name>
    <dbReference type="NCBI Taxonomy" id="2919922"/>
    <lineage>
        <taxon>Bacteria</taxon>
        <taxon>Pseudomonadati</taxon>
        <taxon>Pseudomonadota</taxon>
        <taxon>Gammaproteobacteria</taxon>
        <taxon>Moraxellales</taxon>
        <taxon>Moraxellaceae</taxon>
        <taxon>Acinetobacter</taxon>
    </lineage>
</organism>
<dbReference type="AlphaFoldDB" id="A0A9X1X044"/>
<reference evidence="1" key="1">
    <citation type="submission" date="2022-02" db="EMBL/GenBank/DDBJ databases">
        <title>Acinetobacter A3.8 sp. nov., isolated from Sediment (Zhairuo Island).</title>
        <authorList>
            <person name="Zheng K."/>
        </authorList>
    </citation>
    <scope>NUCLEOTIDE SEQUENCE</scope>
    <source>
        <strain evidence="1">A3.8</strain>
    </source>
</reference>
<sequence length="134" mass="15622">MPQFFAPIATQQTILQTTFSDLEPLLNHNPFSIDQTSRHYGEDQPMVEESRLDNAFYEDRDIRIYNNTLYSMDELSNKYRQAQASQVTMSDLSISLGYGMAFNLNKNQSVGYEYISSFPHDRGQSIRLFWKVVF</sequence>
<evidence type="ECO:0000313" key="2">
    <source>
        <dbReference type="Proteomes" id="UP001139701"/>
    </source>
</evidence>
<dbReference type="EMBL" id="JAKUML010000019">
    <property type="protein sequence ID" value="MCJ8147327.1"/>
    <property type="molecule type" value="Genomic_DNA"/>
</dbReference>
<dbReference type="RefSeq" id="WP_241573236.1">
    <property type="nucleotide sequence ID" value="NZ_JAKUML010000019.1"/>
</dbReference>
<proteinExistence type="predicted"/>
<name>A0A9X1X044_9GAMM</name>